<keyword evidence="1" id="KW-1133">Transmembrane helix</keyword>
<dbReference type="GO" id="GO:0004175">
    <property type="term" value="F:endopeptidase activity"/>
    <property type="evidence" value="ECO:0007669"/>
    <property type="project" value="UniProtKB-ARBA"/>
</dbReference>
<dbReference type="Proteomes" id="UP000430345">
    <property type="component" value="Unassembled WGS sequence"/>
</dbReference>
<dbReference type="RefSeq" id="WP_152890902.1">
    <property type="nucleotide sequence ID" value="NZ_WHJC01000215.1"/>
</dbReference>
<feature type="transmembrane region" description="Helical" evidence="1">
    <location>
        <begin position="17"/>
        <end position="39"/>
    </location>
</feature>
<keyword evidence="4" id="KW-1185">Reference proteome</keyword>
<sequence>MIAYIKKNQKRLTDIQYILLAVILAFLTQIIFHLFAIIFFKDSIDLSSPFVDQSIGFMMIYGCIIAPALESLFIIFIIWILRKIFRVKKKIYLLIITSIIFTSLHNYSLYYMFCIFPVCTIIIYSYLFYKPKNLSSFKIMFYVHVLINIFALALNYLT</sequence>
<evidence type="ECO:0000259" key="2">
    <source>
        <dbReference type="Pfam" id="PF02517"/>
    </source>
</evidence>
<evidence type="ECO:0000313" key="3">
    <source>
        <dbReference type="EMBL" id="MPQ44435.1"/>
    </source>
</evidence>
<name>A0A6I1MLX5_9CLOT</name>
<evidence type="ECO:0000313" key="4">
    <source>
        <dbReference type="Proteomes" id="UP000430345"/>
    </source>
</evidence>
<proteinExistence type="predicted"/>
<reference evidence="3 4" key="1">
    <citation type="submission" date="2019-10" db="EMBL/GenBank/DDBJ databases">
        <title>The Genome Sequence of Clostridium tarantellae Isolated from Fish Brain.</title>
        <authorList>
            <person name="Bano L."/>
            <person name="Kiel M."/>
            <person name="Sales G."/>
            <person name="Doxey A.C."/>
            <person name="Mansfield M.J."/>
            <person name="Schiavone M."/>
            <person name="Rossetto O."/>
            <person name="Pirazzini M."/>
            <person name="Dobrindt U."/>
            <person name="Montecucco C."/>
        </authorList>
    </citation>
    <scope>NUCLEOTIDE SEQUENCE [LARGE SCALE GENOMIC DNA]</scope>
    <source>
        <strain evidence="3 4">DSM 3997</strain>
    </source>
</reference>
<dbReference type="Pfam" id="PF02517">
    <property type="entry name" value="Rce1-like"/>
    <property type="match status" value="1"/>
</dbReference>
<keyword evidence="1" id="KW-0812">Transmembrane</keyword>
<gene>
    <name evidence="3" type="ORF">GBZ86_11790</name>
</gene>
<organism evidence="3 4">
    <name type="scientific">Clostridium tarantellae</name>
    <dbReference type="NCBI Taxonomy" id="39493"/>
    <lineage>
        <taxon>Bacteria</taxon>
        <taxon>Bacillati</taxon>
        <taxon>Bacillota</taxon>
        <taxon>Clostridia</taxon>
        <taxon>Eubacteriales</taxon>
        <taxon>Clostridiaceae</taxon>
        <taxon>Clostridium</taxon>
    </lineage>
</organism>
<keyword evidence="1" id="KW-0472">Membrane</keyword>
<feature type="transmembrane region" description="Helical" evidence="1">
    <location>
        <begin position="110"/>
        <end position="127"/>
    </location>
</feature>
<dbReference type="GO" id="GO:0080120">
    <property type="term" value="P:CAAX-box protein maturation"/>
    <property type="evidence" value="ECO:0007669"/>
    <property type="project" value="UniProtKB-ARBA"/>
</dbReference>
<evidence type="ECO:0000256" key="1">
    <source>
        <dbReference type="SAM" id="Phobius"/>
    </source>
</evidence>
<accession>A0A6I1MLX5</accession>
<feature type="domain" description="CAAX prenyl protease 2/Lysostaphin resistance protein A-like" evidence="2">
    <location>
        <begin position="57"/>
        <end position="149"/>
    </location>
</feature>
<feature type="transmembrane region" description="Helical" evidence="1">
    <location>
        <begin position="139"/>
        <end position="157"/>
    </location>
</feature>
<protein>
    <recommendedName>
        <fullName evidence="2">CAAX prenyl protease 2/Lysostaphin resistance protein A-like domain-containing protein</fullName>
    </recommendedName>
</protein>
<feature type="transmembrane region" description="Helical" evidence="1">
    <location>
        <begin position="59"/>
        <end position="80"/>
    </location>
</feature>
<dbReference type="InterPro" id="IPR003675">
    <property type="entry name" value="Rce1/LyrA-like_dom"/>
</dbReference>
<comment type="caution">
    <text evidence="3">The sequence shown here is derived from an EMBL/GenBank/DDBJ whole genome shotgun (WGS) entry which is preliminary data.</text>
</comment>
<dbReference type="AlphaFoldDB" id="A0A6I1MLX5"/>
<dbReference type="EMBL" id="WHJC01000215">
    <property type="protein sequence ID" value="MPQ44435.1"/>
    <property type="molecule type" value="Genomic_DNA"/>
</dbReference>